<comment type="caution">
    <text evidence="1">The sequence shown here is derived from an EMBL/GenBank/DDBJ whole genome shotgun (WGS) entry which is preliminary data.</text>
</comment>
<dbReference type="Proteomes" id="UP001246576">
    <property type="component" value="Unassembled WGS sequence"/>
</dbReference>
<evidence type="ECO:0000313" key="2">
    <source>
        <dbReference type="Proteomes" id="UP001246576"/>
    </source>
</evidence>
<keyword evidence="2" id="KW-1185">Reference proteome</keyword>
<accession>A0ABU2ET11</accession>
<protein>
    <submittedName>
        <fullName evidence="1">Uncharacterized protein</fullName>
    </submittedName>
</protein>
<name>A0ABU2ET11_9BURK</name>
<organism evidence="1 2">
    <name type="scientific">Herbaspirillum huttiense subsp. lycopersici</name>
    <dbReference type="NCBI Taxonomy" id="3074428"/>
    <lineage>
        <taxon>Bacteria</taxon>
        <taxon>Pseudomonadati</taxon>
        <taxon>Pseudomonadota</taxon>
        <taxon>Betaproteobacteria</taxon>
        <taxon>Burkholderiales</taxon>
        <taxon>Oxalobacteraceae</taxon>
        <taxon>Herbaspirillum</taxon>
    </lineage>
</organism>
<proteinExistence type="predicted"/>
<dbReference type="RefSeq" id="WP_310841252.1">
    <property type="nucleotide sequence ID" value="NZ_JAVLSJ010000013.1"/>
</dbReference>
<reference evidence="1" key="1">
    <citation type="submission" date="2023-09" db="EMBL/GenBank/DDBJ databases">
        <title>Description of first Herbaspirillum huttiense subsp. nephrolepsisexaltata and Herbaspirillum huttiense subsp. lycopersicon.</title>
        <authorList>
            <person name="Poudel M."/>
            <person name="Sharma A."/>
            <person name="Goss E."/>
            <person name="Tapia J.H."/>
            <person name="Harmon C.M."/>
            <person name="Jones J.B."/>
        </authorList>
    </citation>
    <scope>NUCLEOTIDE SEQUENCE</scope>
    <source>
        <strain evidence="1">SE1</strain>
    </source>
</reference>
<sequence>MNEYEKNNRARLIQLLSKIPSQACPPGWQKTGTFAVGGLTEVGFSQRSELLLVVSSAGRGVIDCTRGEKIARDDEINGDWYSASSLTCEGIGPLKDERIRLAGLVGGGLPLANKRGESLESAAPNWPESDLFFCGPYKSPFVEGHQTDCLHIASGDFRTFGFSFSGNSFIFATSSDVTVFSKLPE</sequence>
<dbReference type="EMBL" id="JAVLSJ010000013">
    <property type="protein sequence ID" value="MDR9850938.1"/>
    <property type="molecule type" value="Genomic_DNA"/>
</dbReference>
<evidence type="ECO:0000313" key="1">
    <source>
        <dbReference type="EMBL" id="MDR9850938.1"/>
    </source>
</evidence>
<gene>
    <name evidence="1" type="ORF">RI048_22100</name>
</gene>